<dbReference type="InterPro" id="IPR011990">
    <property type="entry name" value="TPR-like_helical_dom_sf"/>
</dbReference>
<dbReference type="RefSeq" id="WP_249297023.1">
    <property type="nucleotide sequence ID" value="NZ_JACRSX010000001.1"/>
</dbReference>
<accession>A0ABR7MY78</accession>
<reference evidence="1 2" key="1">
    <citation type="submission" date="2020-08" db="EMBL/GenBank/DDBJ databases">
        <title>Genome public.</title>
        <authorList>
            <person name="Liu C."/>
            <person name="Sun Q."/>
        </authorList>
    </citation>
    <scope>NUCLEOTIDE SEQUENCE [LARGE SCALE GENOMIC DNA]</scope>
    <source>
        <strain evidence="1 2">NSJ-37</strain>
    </source>
</reference>
<comment type="caution">
    <text evidence="1">The sequence shown here is derived from an EMBL/GenBank/DDBJ whole genome shotgun (WGS) entry which is preliminary data.</text>
</comment>
<dbReference type="EMBL" id="JACRSX010000001">
    <property type="protein sequence ID" value="MBC8561336.1"/>
    <property type="molecule type" value="Genomic_DNA"/>
</dbReference>
<name>A0ABR7MY78_9FIRM</name>
<organism evidence="1 2">
    <name type="scientific">Jutongia huaianensis</name>
    <dbReference type="NCBI Taxonomy" id="2763668"/>
    <lineage>
        <taxon>Bacteria</taxon>
        <taxon>Bacillati</taxon>
        <taxon>Bacillota</taxon>
        <taxon>Clostridia</taxon>
        <taxon>Lachnospirales</taxon>
        <taxon>Lachnospiraceae</taxon>
        <taxon>Jutongia</taxon>
    </lineage>
</organism>
<keyword evidence="2" id="KW-1185">Reference proteome</keyword>
<dbReference type="SUPFAM" id="SSF48452">
    <property type="entry name" value="TPR-like"/>
    <property type="match status" value="1"/>
</dbReference>
<dbReference type="Gene3D" id="1.25.40.10">
    <property type="entry name" value="Tetratricopeptide repeat domain"/>
    <property type="match status" value="1"/>
</dbReference>
<evidence type="ECO:0000313" key="1">
    <source>
        <dbReference type="EMBL" id="MBC8561336.1"/>
    </source>
</evidence>
<gene>
    <name evidence="1" type="ORF">H8704_01595</name>
</gene>
<dbReference type="Proteomes" id="UP000606193">
    <property type="component" value="Unassembled WGS sequence"/>
</dbReference>
<evidence type="ECO:0008006" key="3">
    <source>
        <dbReference type="Google" id="ProtNLM"/>
    </source>
</evidence>
<evidence type="ECO:0000313" key="2">
    <source>
        <dbReference type="Proteomes" id="UP000606193"/>
    </source>
</evidence>
<proteinExistence type="predicted"/>
<protein>
    <recommendedName>
        <fullName evidence="3">Tetratricopeptide repeat protein</fullName>
    </recommendedName>
</protein>
<sequence length="278" mass="32613">MGKLILCSSAIAKQPYCFPMTKTKVYSIEEVCYYIRNNIYMMQEEVFDKAFADWIRNELGMAETADKLDRMREDHNNLKDIVVTLCCSCDYYTEREINDLIAIMDQTQNVPLRGRQKIKADTYLKNGSLERAKQEYERILKSPDMINASSEEYGDLYYRLGAALAGMGEYRHGFQAFQKSYEYAKTQKALESCLYCLKLGGMPEEYEKAAIEMGVTREQQTFMDAQYEEALRQSVDSRECKMVRRIRRMKEQGDPSYEKVAKELIFQWKTEYRKSMLP</sequence>